<dbReference type="Proteomes" id="UP001589608">
    <property type="component" value="Unassembled WGS sequence"/>
</dbReference>
<gene>
    <name evidence="1" type="ORF">ACFFTR_02250</name>
</gene>
<proteinExistence type="predicted"/>
<comment type="caution">
    <text evidence="1">The sequence shown here is derived from an EMBL/GenBank/DDBJ whole genome shotgun (WGS) entry which is preliminary data.</text>
</comment>
<keyword evidence="2" id="KW-1185">Reference proteome</keyword>
<accession>A0ABV5LZ73</accession>
<evidence type="ECO:0000313" key="2">
    <source>
        <dbReference type="Proteomes" id="UP001589608"/>
    </source>
</evidence>
<protein>
    <submittedName>
        <fullName evidence="1">Uncharacterized protein</fullName>
    </submittedName>
</protein>
<name>A0ABV5LZ73_9ACTN</name>
<dbReference type="EMBL" id="JBHMCA010000010">
    <property type="protein sequence ID" value="MFB9441908.1"/>
    <property type="molecule type" value="Genomic_DNA"/>
</dbReference>
<dbReference type="RefSeq" id="WP_223092648.1">
    <property type="nucleotide sequence ID" value="NZ_CP061913.1"/>
</dbReference>
<organism evidence="1 2">
    <name type="scientific">Dactylosporangium vinaceum</name>
    <dbReference type="NCBI Taxonomy" id="53362"/>
    <lineage>
        <taxon>Bacteria</taxon>
        <taxon>Bacillati</taxon>
        <taxon>Actinomycetota</taxon>
        <taxon>Actinomycetes</taxon>
        <taxon>Micromonosporales</taxon>
        <taxon>Micromonosporaceae</taxon>
        <taxon>Dactylosporangium</taxon>
    </lineage>
</organism>
<evidence type="ECO:0000313" key="1">
    <source>
        <dbReference type="EMBL" id="MFB9441908.1"/>
    </source>
</evidence>
<sequence length="60" mass="6488">MVIEMLDGSTAGHLDGWAPRRLGTSTTGRHGDWAGRGLGGWAARRLSGSVFRRHGDWAAR</sequence>
<reference evidence="1 2" key="1">
    <citation type="submission" date="2024-09" db="EMBL/GenBank/DDBJ databases">
        <authorList>
            <person name="Sun Q."/>
            <person name="Mori K."/>
        </authorList>
    </citation>
    <scope>NUCLEOTIDE SEQUENCE [LARGE SCALE GENOMIC DNA]</scope>
    <source>
        <strain evidence="1 2">JCM 3307</strain>
    </source>
</reference>